<proteinExistence type="predicted"/>
<dbReference type="PANTHER" id="PTHR38659:SF1">
    <property type="entry name" value="METAL DEPENDENT PHOSPHOHYDROLASE"/>
    <property type="match status" value="1"/>
</dbReference>
<accession>A0A1F4V3W9</accession>
<evidence type="ECO:0000313" key="1">
    <source>
        <dbReference type="EMBL" id="OGC51858.1"/>
    </source>
</evidence>
<dbReference type="SUPFAM" id="SSF109604">
    <property type="entry name" value="HD-domain/PDEase-like"/>
    <property type="match status" value="1"/>
</dbReference>
<dbReference type="AlphaFoldDB" id="A0A1F4V3W9"/>
<dbReference type="STRING" id="1802624.A2982_03985"/>
<dbReference type="Proteomes" id="UP000178771">
    <property type="component" value="Unassembled WGS sequence"/>
</dbReference>
<reference evidence="1 2" key="1">
    <citation type="journal article" date="2016" name="Nat. Commun.">
        <title>Thousands of microbial genomes shed light on interconnected biogeochemical processes in an aquifer system.</title>
        <authorList>
            <person name="Anantharaman K."/>
            <person name="Brown C.T."/>
            <person name="Hug L.A."/>
            <person name="Sharon I."/>
            <person name="Castelle C.J."/>
            <person name="Probst A.J."/>
            <person name="Thomas B.C."/>
            <person name="Singh A."/>
            <person name="Wilkins M.J."/>
            <person name="Karaoz U."/>
            <person name="Brodie E.L."/>
            <person name="Williams K.H."/>
            <person name="Hubbard S.S."/>
            <person name="Banfield J.F."/>
        </authorList>
    </citation>
    <scope>NUCLEOTIDE SEQUENCE [LARGE SCALE GENOMIC DNA]</scope>
</reference>
<evidence type="ECO:0000313" key="2">
    <source>
        <dbReference type="Proteomes" id="UP000178771"/>
    </source>
</evidence>
<dbReference type="PANTHER" id="PTHR38659">
    <property type="entry name" value="METAL-DEPENDENT PHOSPHOHYDROLASE"/>
    <property type="match status" value="1"/>
</dbReference>
<organism evidence="1 2">
    <name type="scientific">candidate division WWE3 bacterium RIFCSPLOWO2_01_FULL_39_13</name>
    <dbReference type="NCBI Taxonomy" id="1802624"/>
    <lineage>
        <taxon>Bacteria</taxon>
        <taxon>Katanobacteria</taxon>
    </lineage>
</organism>
<dbReference type="EMBL" id="MEVH01000012">
    <property type="protein sequence ID" value="OGC51858.1"/>
    <property type="molecule type" value="Genomic_DNA"/>
</dbReference>
<name>A0A1F4V3W9_UNCKA</name>
<gene>
    <name evidence="1" type="ORF">A2982_03985</name>
</gene>
<protein>
    <recommendedName>
        <fullName evidence="3">HD domain-containing protein</fullName>
    </recommendedName>
</protein>
<comment type="caution">
    <text evidence="1">The sequence shown here is derived from an EMBL/GenBank/DDBJ whole genome shotgun (WGS) entry which is preliminary data.</text>
</comment>
<evidence type="ECO:0008006" key="3">
    <source>
        <dbReference type="Google" id="ProtNLM"/>
    </source>
</evidence>
<sequence length="197" mass="22280">MTKQRAIEILEQNMKSSNLRNHCKAVGFMMGGVYDFLSSNVKLEESDPSKEVWETVGILHDSDYELTKDDHEKHTLVALEWLNKEGLSKDDPIYLAIMSHNNGITGLRSPQTQVEWALECGDDLTGFIIAVALVHPDKKLANVTMESVMKKWSQKAFAPGVHRERVEMCEEKIGIPLKDFVEITLKAMQEHAKELGL</sequence>